<keyword evidence="6" id="KW-1185">Reference proteome</keyword>
<gene>
    <name evidence="5" type="ORF">C900_05954</name>
</gene>
<dbReference type="AlphaFoldDB" id="L8JIL1"/>
<keyword evidence="1" id="KW-0805">Transcription regulation</keyword>
<dbReference type="PRINTS" id="PR00032">
    <property type="entry name" value="HTHARAC"/>
</dbReference>
<evidence type="ECO:0000313" key="6">
    <source>
        <dbReference type="Proteomes" id="UP000011135"/>
    </source>
</evidence>
<dbReference type="InterPro" id="IPR003313">
    <property type="entry name" value="AraC-bd"/>
</dbReference>
<organism evidence="5 6">
    <name type="scientific">Fulvivirga imtechensis AK7</name>
    <dbReference type="NCBI Taxonomy" id="1237149"/>
    <lineage>
        <taxon>Bacteria</taxon>
        <taxon>Pseudomonadati</taxon>
        <taxon>Bacteroidota</taxon>
        <taxon>Cytophagia</taxon>
        <taxon>Cytophagales</taxon>
        <taxon>Fulvivirgaceae</taxon>
        <taxon>Fulvivirga</taxon>
    </lineage>
</organism>
<dbReference type="eggNOG" id="COG2207">
    <property type="taxonomic scope" value="Bacteria"/>
</dbReference>
<dbReference type="GO" id="GO:0043565">
    <property type="term" value="F:sequence-specific DNA binding"/>
    <property type="evidence" value="ECO:0007669"/>
    <property type="project" value="InterPro"/>
</dbReference>
<evidence type="ECO:0000313" key="5">
    <source>
        <dbReference type="EMBL" id="ELR68665.1"/>
    </source>
</evidence>
<dbReference type="Gene3D" id="1.10.10.60">
    <property type="entry name" value="Homeodomain-like"/>
    <property type="match status" value="1"/>
</dbReference>
<dbReference type="PATRIC" id="fig|1237149.3.peg.5270"/>
<dbReference type="InterPro" id="IPR009057">
    <property type="entry name" value="Homeodomain-like_sf"/>
</dbReference>
<dbReference type="InterPro" id="IPR018060">
    <property type="entry name" value="HTH_AraC"/>
</dbReference>
<dbReference type="SUPFAM" id="SSF46689">
    <property type="entry name" value="Homeodomain-like"/>
    <property type="match status" value="1"/>
</dbReference>
<accession>L8JIL1</accession>
<reference evidence="5 6" key="1">
    <citation type="submission" date="2012-12" db="EMBL/GenBank/DDBJ databases">
        <title>Genome assembly of Fulvivirga imtechensis AK7.</title>
        <authorList>
            <person name="Nupur N."/>
            <person name="Khatri I."/>
            <person name="Kumar R."/>
            <person name="Subramanian S."/>
            <person name="Pinnaka A."/>
        </authorList>
    </citation>
    <scope>NUCLEOTIDE SEQUENCE [LARGE SCALE GENOMIC DNA]</scope>
    <source>
        <strain evidence="5 6">AK7</strain>
    </source>
</reference>
<dbReference type="RefSeq" id="WP_009583043.1">
    <property type="nucleotide sequence ID" value="NZ_AMZN01000099.1"/>
</dbReference>
<dbReference type="SUPFAM" id="SSF51215">
    <property type="entry name" value="Regulatory protein AraC"/>
    <property type="match status" value="1"/>
</dbReference>
<dbReference type="SMART" id="SM00342">
    <property type="entry name" value="HTH_ARAC"/>
    <property type="match status" value="1"/>
</dbReference>
<dbReference type="InterPro" id="IPR037923">
    <property type="entry name" value="HTH-like"/>
</dbReference>
<dbReference type="STRING" id="1237149.C900_05954"/>
<sequence>MSDLIVYNTLSDLYRALDLPIEQEIDFTIHYLPNIHKTMPYKSPTFRANYYSFVFVKDGSGTYTTDEQTFPTAPGTIYFTNPGHIKAFEMKTLNDAYIITLTEAFLKEQVHPDIFEEFPFLLAETVPPNTLPPAEFAEFENLYLQIYKEYHSHSPYKYRIIGNLFVVLLLKIKEKFWKEFDPIAEGDRNSQIVKHFKRSLEKHYRKLAAGDTKYAFQVQDYAYEQNLHPNYFSHVIKSKTGKPVNTWIAEKTIAEAQSLLKNTKLTAKEIGYQLGFSEPTHFNSYFKKHTGMTPNTYRKENI</sequence>
<keyword evidence="3" id="KW-0804">Transcription</keyword>
<feature type="domain" description="HTH araC/xylS-type" evidence="4">
    <location>
        <begin position="190"/>
        <end position="300"/>
    </location>
</feature>
<keyword evidence="2" id="KW-0238">DNA-binding</keyword>
<dbReference type="PANTHER" id="PTHR43280:SF32">
    <property type="entry name" value="TRANSCRIPTIONAL REGULATORY PROTEIN"/>
    <property type="match status" value="1"/>
</dbReference>
<evidence type="ECO:0000256" key="1">
    <source>
        <dbReference type="ARBA" id="ARBA00023015"/>
    </source>
</evidence>
<dbReference type="Proteomes" id="UP000011135">
    <property type="component" value="Unassembled WGS sequence"/>
</dbReference>
<dbReference type="Pfam" id="PF12833">
    <property type="entry name" value="HTH_18"/>
    <property type="match status" value="1"/>
</dbReference>
<dbReference type="PROSITE" id="PS01124">
    <property type="entry name" value="HTH_ARAC_FAMILY_2"/>
    <property type="match status" value="1"/>
</dbReference>
<evidence type="ECO:0000259" key="4">
    <source>
        <dbReference type="PROSITE" id="PS01124"/>
    </source>
</evidence>
<dbReference type="Pfam" id="PF02311">
    <property type="entry name" value="AraC_binding"/>
    <property type="match status" value="1"/>
</dbReference>
<protein>
    <submittedName>
        <fullName evidence="5">Transcriptional regulator, AraC family</fullName>
    </submittedName>
</protein>
<dbReference type="InterPro" id="IPR020449">
    <property type="entry name" value="Tscrpt_reg_AraC-type_HTH"/>
</dbReference>
<dbReference type="PANTHER" id="PTHR43280">
    <property type="entry name" value="ARAC-FAMILY TRANSCRIPTIONAL REGULATOR"/>
    <property type="match status" value="1"/>
</dbReference>
<dbReference type="GO" id="GO:0003700">
    <property type="term" value="F:DNA-binding transcription factor activity"/>
    <property type="evidence" value="ECO:0007669"/>
    <property type="project" value="InterPro"/>
</dbReference>
<dbReference type="OrthoDB" id="646090at2"/>
<name>L8JIL1_9BACT</name>
<dbReference type="EMBL" id="AMZN01000099">
    <property type="protein sequence ID" value="ELR68665.1"/>
    <property type="molecule type" value="Genomic_DNA"/>
</dbReference>
<comment type="caution">
    <text evidence="5">The sequence shown here is derived from an EMBL/GenBank/DDBJ whole genome shotgun (WGS) entry which is preliminary data.</text>
</comment>
<evidence type="ECO:0000256" key="3">
    <source>
        <dbReference type="ARBA" id="ARBA00023163"/>
    </source>
</evidence>
<evidence type="ECO:0000256" key="2">
    <source>
        <dbReference type="ARBA" id="ARBA00023125"/>
    </source>
</evidence>
<proteinExistence type="predicted"/>